<dbReference type="InterPro" id="IPR027417">
    <property type="entry name" value="P-loop_NTPase"/>
</dbReference>
<dbReference type="UniPathway" id="UPA00241">
    <property type="reaction ID" value="UER00356"/>
</dbReference>
<dbReference type="GO" id="GO:0015937">
    <property type="term" value="P:coenzyme A biosynthetic process"/>
    <property type="evidence" value="ECO:0007669"/>
    <property type="project" value="UniProtKB-UniRule"/>
</dbReference>
<evidence type="ECO:0000256" key="4">
    <source>
        <dbReference type="ARBA" id="ARBA00022993"/>
    </source>
</evidence>
<evidence type="ECO:0000256" key="1">
    <source>
        <dbReference type="ARBA" id="ARBA00009018"/>
    </source>
</evidence>
<keyword evidence="5" id="KW-0963">Cytoplasm</keyword>
<keyword evidence="5 7" id="KW-0418">Kinase</keyword>
<dbReference type="InterPro" id="IPR001977">
    <property type="entry name" value="Depp_CoAkinase"/>
</dbReference>
<dbReference type="KEGG" id="anf:AQPE_0958"/>
<dbReference type="GO" id="GO:0005524">
    <property type="term" value="F:ATP binding"/>
    <property type="evidence" value="ECO:0007669"/>
    <property type="project" value="UniProtKB-UniRule"/>
</dbReference>
<protein>
    <recommendedName>
        <fullName evidence="5 6">Dephospho-CoA kinase</fullName>
        <ecNumber evidence="5 6">2.7.1.24</ecNumber>
    </recommendedName>
    <alternativeName>
        <fullName evidence="5">Dephosphocoenzyme A kinase</fullName>
    </alternativeName>
</protein>
<keyword evidence="5" id="KW-0808">Transferase</keyword>
<dbReference type="RefSeq" id="WP_318349851.1">
    <property type="nucleotide sequence ID" value="NZ_AP018694.1"/>
</dbReference>
<comment type="function">
    <text evidence="5">Catalyzes the phosphorylation of the 3'-hydroxyl group of dephosphocoenzyme A to form coenzyme A.</text>
</comment>
<dbReference type="CDD" id="cd02022">
    <property type="entry name" value="DPCK"/>
    <property type="match status" value="1"/>
</dbReference>
<comment type="subcellular location">
    <subcellularLocation>
        <location evidence="5">Cytoplasm</location>
    </subcellularLocation>
</comment>
<keyword evidence="8" id="KW-1185">Reference proteome</keyword>
<dbReference type="Pfam" id="PF01121">
    <property type="entry name" value="CoaE"/>
    <property type="match status" value="1"/>
</dbReference>
<dbReference type="PROSITE" id="PS51219">
    <property type="entry name" value="DPCK"/>
    <property type="match status" value="1"/>
</dbReference>
<dbReference type="Gene3D" id="3.40.50.300">
    <property type="entry name" value="P-loop containing nucleotide triphosphate hydrolases"/>
    <property type="match status" value="1"/>
</dbReference>
<comment type="similarity">
    <text evidence="1 5">Belongs to the CoaE family.</text>
</comment>
<dbReference type="HAMAP" id="MF_00376">
    <property type="entry name" value="Dephospho_CoA_kinase"/>
    <property type="match status" value="1"/>
</dbReference>
<accession>A0A5K7S5H5</accession>
<evidence type="ECO:0000313" key="7">
    <source>
        <dbReference type="EMBL" id="BBE16811.1"/>
    </source>
</evidence>
<dbReference type="Proteomes" id="UP001193389">
    <property type="component" value="Chromosome"/>
</dbReference>
<name>A0A5K7S5H5_9BACT</name>
<organism evidence="7 8">
    <name type="scientific">Aquipluma nitroreducens</name>
    <dbReference type="NCBI Taxonomy" id="2010828"/>
    <lineage>
        <taxon>Bacteria</taxon>
        <taxon>Pseudomonadati</taxon>
        <taxon>Bacteroidota</taxon>
        <taxon>Bacteroidia</taxon>
        <taxon>Marinilabiliales</taxon>
        <taxon>Prolixibacteraceae</taxon>
        <taxon>Aquipluma</taxon>
    </lineage>
</organism>
<sequence>MLKIGITGGIGSGKSTVCRVFSVMGIPVFEADKVARKLMDTDEEIHEKLVRLFGAAVYLPDQTVNRKYLAGIVFKDPSLLAKLNEIVHPVVRKTFFDWCERQKSPYIIHEAAILFESGFYKMMDKTITVVTNEDERIHRVMKRDGITIELVKERIKNQWSDEERMKLADFVIGNNDDQLIIPQIIEIDKKIKANG</sequence>
<proteinExistence type="inferred from homology"/>
<dbReference type="NCBIfam" id="TIGR00152">
    <property type="entry name" value="dephospho-CoA kinase"/>
    <property type="match status" value="1"/>
</dbReference>
<keyword evidence="3 5" id="KW-0067">ATP-binding</keyword>
<dbReference type="PANTHER" id="PTHR10695:SF46">
    <property type="entry name" value="BIFUNCTIONAL COENZYME A SYNTHASE-RELATED"/>
    <property type="match status" value="1"/>
</dbReference>
<reference evidence="7" key="1">
    <citation type="journal article" date="2020" name="Int. J. Syst. Evol. Microbiol.">
        <title>Aquipluma nitroreducens gen. nov. sp. nov., a novel facultatively anaerobic bacterium isolated from a freshwater lake.</title>
        <authorList>
            <person name="Watanabe M."/>
            <person name="Kojima H."/>
            <person name="Fukui M."/>
        </authorList>
    </citation>
    <scope>NUCLEOTIDE SEQUENCE</scope>
    <source>
        <strain evidence="7">MeG22</strain>
    </source>
</reference>
<keyword evidence="4 5" id="KW-0173">Coenzyme A biosynthesis</keyword>
<evidence type="ECO:0000256" key="6">
    <source>
        <dbReference type="NCBIfam" id="TIGR00152"/>
    </source>
</evidence>
<dbReference type="SUPFAM" id="SSF52540">
    <property type="entry name" value="P-loop containing nucleoside triphosphate hydrolases"/>
    <property type="match status" value="1"/>
</dbReference>
<comment type="pathway">
    <text evidence="5">Cofactor biosynthesis; coenzyme A biosynthesis; CoA from (R)-pantothenate: step 5/5.</text>
</comment>
<dbReference type="GO" id="GO:0005737">
    <property type="term" value="C:cytoplasm"/>
    <property type="evidence" value="ECO:0007669"/>
    <property type="project" value="UniProtKB-SubCell"/>
</dbReference>
<dbReference type="PANTHER" id="PTHR10695">
    <property type="entry name" value="DEPHOSPHO-COA KINASE-RELATED"/>
    <property type="match status" value="1"/>
</dbReference>
<dbReference type="GO" id="GO:0004140">
    <property type="term" value="F:dephospho-CoA kinase activity"/>
    <property type="evidence" value="ECO:0007669"/>
    <property type="project" value="UniProtKB-UniRule"/>
</dbReference>
<dbReference type="EC" id="2.7.1.24" evidence="5 6"/>
<dbReference type="EMBL" id="AP018694">
    <property type="protein sequence ID" value="BBE16811.1"/>
    <property type="molecule type" value="Genomic_DNA"/>
</dbReference>
<evidence type="ECO:0000313" key="8">
    <source>
        <dbReference type="Proteomes" id="UP001193389"/>
    </source>
</evidence>
<feature type="binding site" evidence="5">
    <location>
        <begin position="11"/>
        <end position="16"/>
    </location>
    <ligand>
        <name>ATP</name>
        <dbReference type="ChEBI" id="CHEBI:30616"/>
    </ligand>
</feature>
<evidence type="ECO:0000256" key="2">
    <source>
        <dbReference type="ARBA" id="ARBA00022741"/>
    </source>
</evidence>
<comment type="catalytic activity">
    <reaction evidence="5">
        <text>3'-dephospho-CoA + ATP = ADP + CoA + H(+)</text>
        <dbReference type="Rhea" id="RHEA:18245"/>
        <dbReference type="ChEBI" id="CHEBI:15378"/>
        <dbReference type="ChEBI" id="CHEBI:30616"/>
        <dbReference type="ChEBI" id="CHEBI:57287"/>
        <dbReference type="ChEBI" id="CHEBI:57328"/>
        <dbReference type="ChEBI" id="CHEBI:456216"/>
        <dbReference type="EC" id="2.7.1.24"/>
    </reaction>
</comment>
<gene>
    <name evidence="5" type="primary">coaE</name>
    <name evidence="7" type="ORF">AQPE_0958</name>
</gene>
<evidence type="ECO:0000256" key="3">
    <source>
        <dbReference type="ARBA" id="ARBA00022840"/>
    </source>
</evidence>
<keyword evidence="2 5" id="KW-0547">Nucleotide-binding</keyword>
<evidence type="ECO:0000256" key="5">
    <source>
        <dbReference type="HAMAP-Rule" id="MF_00376"/>
    </source>
</evidence>
<dbReference type="AlphaFoldDB" id="A0A5K7S5H5"/>